<dbReference type="EMBL" id="FNAG01000005">
    <property type="protein sequence ID" value="SDD66428.1"/>
    <property type="molecule type" value="Genomic_DNA"/>
</dbReference>
<keyword evidence="7" id="KW-1185">Reference proteome</keyword>
<reference evidence="6 7" key="1">
    <citation type="submission" date="2016-10" db="EMBL/GenBank/DDBJ databases">
        <authorList>
            <person name="de Groot N.N."/>
        </authorList>
    </citation>
    <scope>NUCLEOTIDE SEQUENCE [LARGE SCALE GENOMIC DNA]</scope>
    <source>
        <strain evidence="6 7">DSM 16957</strain>
    </source>
</reference>
<feature type="domain" description="DUF1565" evidence="3">
    <location>
        <begin position="77"/>
        <end position="109"/>
    </location>
</feature>
<feature type="signal peptide" evidence="2">
    <location>
        <begin position="1"/>
        <end position="36"/>
    </location>
</feature>
<feature type="domain" description="Right handed beta helix" evidence="5">
    <location>
        <begin position="156"/>
        <end position="304"/>
    </location>
</feature>
<evidence type="ECO:0000259" key="5">
    <source>
        <dbReference type="Pfam" id="PF13229"/>
    </source>
</evidence>
<dbReference type="RefSeq" id="WP_176764119.1">
    <property type="nucleotide sequence ID" value="NZ_FNAG01000005.1"/>
</dbReference>
<evidence type="ECO:0000313" key="7">
    <source>
        <dbReference type="Proteomes" id="UP000199603"/>
    </source>
</evidence>
<dbReference type="Pfam" id="PF13229">
    <property type="entry name" value="Beta_helix"/>
    <property type="match status" value="1"/>
</dbReference>
<feature type="domain" description="Disaggregatase-related" evidence="4">
    <location>
        <begin position="443"/>
        <end position="488"/>
    </location>
</feature>
<evidence type="ECO:0008006" key="8">
    <source>
        <dbReference type="Google" id="ProtNLM"/>
    </source>
</evidence>
<dbReference type="Proteomes" id="UP000199603">
    <property type="component" value="Unassembled WGS sequence"/>
</dbReference>
<dbReference type="InterPro" id="IPR006626">
    <property type="entry name" value="PbH1"/>
</dbReference>
<dbReference type="Gene3D" id="2.160.20.10">
    <property type="entry name" value="Single-stranded right-handed beta-helix, Pectin lyase-like"/>
    <property type="match status" value="1"/>
</dbReference>
<dbReference type="Pfam" id="PF07602">
    <property type="entry name" value="DUF1565"/>
    <property type="match status" value="1"/>
</dbReference>
<evidence type="ECO:0000259" key="4">
    <source>
        <dbReference type="Pfam" id="PF08480"/>
    </source>
</evidence>
<dbReference type="InterPro" id="IPR013687">
    <property type="entry name" value="Disaggr-rel"/>
</dbReference>
<name>A0A1G6WKR0_9GAMM</name>
<dbReference type="InterPro" id="IPR012334">
    <property type="entry name" value="Pectin_lyas_fold"/>
</dbReference>
<accession>A0A1G6WKR0</accession>
<evidence type="ECO:0000256" key="2">
    <source>
        <dbReference type="SAM" id="SignalP"/>
    </source>
</evidence>
<protein>
    <recommendedName>
        <fullName evidence="8">Right handed beta helix region</fullName>
    </recommendedName>
</protein>
<dbReference type="InterPro" id="IPR011050">
    <property type="entry name" value="Pectin_lyase_fold/virulence"/>
</dbReference>
<proteinExistence type="predicted"/>
<sequence>MKRLTEFEPRLARRMATAALSKLLMLWLWSATELQAGVVGEGPQGFDNGQRRACTGFTATDAAVICVRAGAAAGGLGTAGAPLATLTAAIAGAKAGDTVQVAAGTYRENVAFGRFNAPSSLCLQLLGGFSADFSQRDAGTHRSVLDGQAGNPTVQLHLQGSGSCVLDGFEITGGVGLGTTWQDGNGNGGGVYASLSDGASLVISHNRIHGNRTRQHTSIDSRGGGVYARNSGSGLLRIEDNVVEDNLAGKGAGITVSGRQARVLRNRIANNTAHNDHGGGLYVSTASTEIQANVIVGNVVGATVGYGWGGGVLIAAAGAAMERNLISDNSASGPGSGVFWDEGAEGSMRHDLLVANRCPGDRRNGAALYVDGGPGGPSRVTAEHLTIAQHVCPAPAPGGAAILVEASSTLTLKNSILWGNTREFVSYSGGSYAISYSITAQAGTGNRALDPGFVSPATGDYHLQSAGGHFSSGGWVVDARSSPAIDAGDPASPHAAEPAPNGGRVNLGAYGNTAEASRSFVDENWLFGSGFE</sequence>
<dbReference type="SMART" id="SM00710">
    <property type="entry name" value="PbH1"/>
    <property type="match status" value="4"/>
</dbReference>
<feature type="region of interest" description="Disordered" evidence="1">
    <location>
        <begin position="481"/>
        <end position="504"/>
    </location>
</feature>
<dbReference type="SUPFAM" id="SSF51126">
    <property type="entry name" value="Pectin lyase-like"/>
    <property type="match status" value="1"/>
</dbReference>
<evidence type="ECO:0000313" key="6">
    <source>
        <dbReference type="EMBL" id="SDD66428.1"/>
    </source>
</evidence>
<keyword evidence="2" id="KW-0732">Signal</keyword>
<evidence type="ECO:0000256" key="1">
    <source>
        <dbReference type="SAM" id="MobiDB-lite"/>
    </source>
</evidence>
<feature type="chain" id="PRO_5011534542" description="Right handed beta helix region" evidence="2">
    <location>
        <begin position="37"/>
        <end position="532"/>
    </location>
</feature>
<evidence type="ECO:0000259" key="3">
    <source>
        <dbReference type="Pfam" id="PF07602"/>
    </source>
</evidence>
<dbReference type="InterPro" id="IPR039448">
    <property type="entry name" value="Beta_helix"/>
</dbReference>
<dbReference type="Pfam" id="PF08480">
    <property type="entry name" value="Disaggr_assoc"/>
    <property type="match status" value="1"/>
</dbReference>
<gene>
    <name evidence="6" type="ORF">SAMN04488509_10549</name>
</gene>
<dbReference type="AlphaFoldDB" id="A0A1G6WKR0"/>
<organism evidence="6 7">
    <name type="scientific">Aquimonas voraii</name>
    <dbReference type="NCBI Taxonomy" id="265719"/>
    <lineage>
        <taxon>Bacteria</taxon>
        <taxon>Pseudomonadati</taxon>
        <taxon>Pseudomonadota</taxon>
        <taxon>Gammaproteobacteria</taxon>
        <taxon>Lysobacterales</taxon>
        <taxon>Lysobacteraceae</taxon>
        <taxon>Aquimonas</taxon>
    </lineage>
</organism>
<dbReference type="InterPro" id="IPR011459">
    <property type="entry name" value="DUF1565"/>
</dbReference>